<dbReference type="RefSeq" id="WP_213590488.1">
    <property type="nucleotide sequence ID" value="NZ_BOSM01000002.1"/>
</dbReference>
<name>A0ABQ4MRJ7_9BACL</name>
<evidence type="ECO:0000313" key="2">
    <source>
        <dbReference type="Proteomes" id="UP000681290"/>
    </source>
</evidence>
<gene>
    <name evidence="1" type="ORF">J15TS10_18440</name>
</gene>
<protein>
    <submittedName>
        <fullName evidence="1">Uncharacterized protein</fullName>
    </submittedName>
</protein>
<dbReference type="EMBL" id="BOSM01000002">
    <property type="protein sequence ID" value="GIP58030.1"/>
    <property type="molecule type" value="Genomic_DNA"/>
</dbReference>
<accession>A0ABQ4MRJ7</accession>
<comment type="caution">
    <text evidence="1">The sequence shown here is derived from an EMBL/GenBank/DDBJ whole genome shotgun (WGS) entry which is preliminary data.</text>
</comment>
<evidence type="ECO:0000313" key="1">
    <source>
        <dbReference type="EMBL" id="GIP58030.1"/>
    </source>
</evidence>
<sequence>MRPKWKAGADMNYKTAFISMLTAMLALLGTGCAPQTIEEPPAPVEHKQEEHDITLKIDGSTLIPDVTSSIHFDYMEGLTVRQALESQLIQLTSDGKGILSVGDVALDTTLEWGVKLNKQDLKPEDWNTKLKKGDVILVYVKTVSSEGDLTGQQAIILTVNHGVASGGERLQFVKRYEDNITVRDLLRMSGIVTFNLNNKQIIAVNGLQPGMHEMWVLKVNHKELKENGLEMRLKPHDNVQLELIRM</sequence>
<dbReference type="PROSITE" id="PS51257">
    <property type="entry name" value="PROKAR_LIPOPROTEIN"/>
    <property type="match status" value="1"/>
</dbReference>
<organism evidence="1 2">
    <name type="scientific">Paenibacillus woosongensis</name>
    <dbReference type="NCBI Taxonomy" id="307580"/>
    <lineage>
        <taxon>Bacteria</taxon>
        <taxon>Bacillati</taxon>
        <taxon>Bacillota</taxon>
        <taxon>Bacilli</taxon>
        <taxon>Bacillales</taxon>
        <taxon>Paenibacillaceae</taxon>
        <taxon>Paenibacillus</taxon>
    </lineage>
</organism>
<reference evidence="1 2" key="1">
    <citation type="submission" date="2021-03" db="EMBL/GenBank/DDBJ databases">
        <title>Antimicrobial resistance genes in bacteria isolated from Japanese honey, and their potential for conferring macrolide and lincosamide resistance in the American foulbrood pathogen Paenibacillus larvae.</title>
        <authorList>
            <person name="Okamoto M."/>
            <person name="Kumagai M."/>
            <person name="Kanamori H."/>
            <person name="Takamatsu D."/>
        </authorList>
    </citation>
    <scope>NUCLEOTIDE SEQUENCE [LARGE SCALE GENOMIC DNA]</scope>
    <source>
        <strain evidence="1 2">J15TS10</strain>
    </source>
</reference>
<keyword evidence="2" id="KW-1185">Reference proteome</keyword>
<proteinExistence type="predicted"/>
<dbReference type="Proteomes" id="UP000681290">
    <property type="component" value="Unassembled WGS sequence"/>
</dbReference>